<evidence type="ECO:0000256" key="5">
    <source>
        <dbReference type="ARBA" id="ARBA00019454"/>
    </source>
</evidence>
<dbReference type="PROSITE" id="PS00010">
    <property type="entry name" value="ASX_HYDROXYL"/>
    <property type="match status" value="1"/>
</dbReference>
<evidence type="ECO:0000256" key="23">
    <source>
        <dbReference type="PIRSR" id="PIRSR001143-1"/>
    </source>
</evidence>
<keyword evidence="11" id="KW-0356">Hemostasis</keyword>
<feature type="active site" description="Charge relay system" evidence="23">
    <location>
        <position position="308"/>
    </location>
</feature>
<dbReference type="InterPro" id="IPR050442">
    <property type="entry name" value="Peptidase_S1_coag_factors"/>
</dbReference>
<feature type="domain" description="Gla" evidence="30">
    <location>
        <begin position="41"/>
        <end position="87"/>
    </location>
</feature>
<keyword evidence="8 24" id="KW-0245">EGF-like domain</keyword>
<dbReference type="PRINTS" id="PR00001">
    <property type="entry name" value="GLABLOOD"/>
</dbReference>
<dbReference type="InterPro" id="IPR000152">
    <property type="entry name" value="EGF-type_Asp/Asn_hydroxyl_site"/>
</dbReference>
<dbReference type="InterPro" id="IPR000742">
    <property type="entry name" value="EGF"/>
</dbReference>
<accession>A0A3P8ZF06</accession>
<evidence type="ECO:0000256" key="12">
    <source>
        <dbReference type="ARBA" id="ARBA00022723"/>
    </source>
</evidence>
<dbReference type="OMA" id="CKDHLGY"/>
<reference evidence="31" key="4">
    <citation type="submission" date="2025-09" db="UniProtKB">
        <authorList>
            <consortium name="Ensembl"/>
        </authorList>
    </citation>
    <scope>IDENTIFICATION</scope>
</reference>
<dbReference type="InterPro" id="IPR043504">
    <property type="entry name" value="Peptidase_S1_PA_chymotrypsin"/>
</dbReference>
<dbReference type="FunCoup" id="A0A3P8ZF06">
    <property type="interactions" value="627"/>
</dbReference>
<keyword evidence="20" id="KW-0325">Glycoprotein</keyword>
<keyword evidence="6" id="KW-0301">Gamma-carboxyglutamic acid</keyword>
<dbReference type="Pfam" id="PF00008">
    <property type="entry name" value="EGF"/>
    <property type="match status" value="1"/>
</dbReference>
<dbReference type="Gene3D" id="2.40.10.10">
    <property type="entry name" value="Trypsin-like serine proteases"/>
    <property type="match status" value="2"/>
</dbReference>
<evidence type="ECO:0000313" key="31">
    <source>
        <dbReference type="Ensembl" id="ENSELUP00000027280.1"/>
    </source>
</evidence>
<feature type="active site" description="Charge relay system" evidence="23">
    <location>
        <position position="358"/>
    </location>
</feature>
<keyword evidence="12" id="KW-0479">Metal-binding</keyword>
<dbReference type="InterPro" id="IPR017857">
    <property type="entry name" value="Coagulation_fac-like_Gla_dom"/>
</dbReference>
<keyword evidence="18" id="KW-0865">Zymogen</keyword>
<dbReference type="EC" id="3.4.21.22" evidence="4"/>
<evidence type="ECO:0000256" key="20">
    <source>
        <dbReference type="ARBA" id="ARBA00023180"/>
    </source>
</evidence>
<dbReference type="PANTHER" id="PTHR24278">
    <property type="entry name" value="COAGULATION FACTOR"/>
    <property type="match status" value="1"/>
</dbReference>
<evidence type="ECO:0000256" key="11">
    <source>
        <dbReference type="ARBA" id="ARBA00022696"/>
    </source>
</evidence>
<feature type="region of interest" description="Disordered" evidence="26">
    <location>
        <begin position="189"/>
        <end position="260"/>
    </location>
</feature>
<organism evidence="31 32">
    <name type="scientific">Esox lucius</name>
    <name type="common">Northern pike</name>
    <dbReference type="NCBI Taxonomy" id="8010"/>
    <lineage>
        <taxon>Eukaryota</taxon>
        <taxon>Metazoa</taxon>
        <taxon>Chordata</taxon>
        <taxon>Craniata</taxon>
        <taxon>Vertebrata</taxon>
        <taxon>Euteleostomi</taxon>
        <taxon>Actinopterygii</taxon>
        <taxon>Neopterygii</taxon>
        <taxon>Teleostei</taxon>
        <taxon>Protacanthopterygii</taxon>
        <taxon>Esociformes</taxon>
        <taxon>Esocidae</taxon>
        <taxon>Esox</taxon>
    </lineage>
</organism>
<evidence type="ECO:0000256" key="9">
    <source>
        <dbReference type="ARBA" id="ARBA00022553"/>
    </source>
</evidence>
<feature type="compositionally biased region" description="Low complexity" evidence="26">
    <location>
        <begin position="213"/>
        <end position="224"/>
    </location>
</feature>
<keyword evidence="15" id="KW-0106">Calcium</keyword>
<comment type="caution">
    <text evidence="24">Lacks conserved residue(s) required for the propagation of feature annotation.</text>
</comment>
<dbReference type="PRINTS" id="PR00722">
    <property type="entry name" value="CHYMOTRYPSIN"/>
</dbReference>
<dbReference type="SUPFAM" id="SSF57196">
    <property type="entry name" value="EGF/Laminin"/>
    <property type="match status" value="1"/>
</dbReference>
<dbReference type="InterPro" id="IPR018114">
    <property type="entry name" value="TRYPSIN_HIS"/>
</dbReference>
<dbReference type="PROSITE" id="PS00022">
    <property type="entry name" value="EGF_1"/>
    <property type="match status" value="1"/>
</dbReference>
<dbReference type="InterPro" id="IPR001254">
    <property type="entry name" value="Trypsin_dom"/>
</dbReference>
<feature type="disulfide bond" evidence="24">
    <location>
        <begin position="113"/>
        <end position="122"/>
    </location>
</feature>
<dbReference type="PIRSF" id="PIRSF001143">
    <property type="entry name" value="Factor_X"/>
    <property type="match status" value="1"/>
</dbReference>
<dbReference type="Pfam" id="PF14670">
    <property type="entry name" value="FXa_inhibition"/>
    <property type="match status" value="1"/>
</dbReference>
<feature type="chain" id="PRO_5018052194" description="Coagulation factor IX" evidence="27">
    <location>
        <begin position="22"/>
        <end position="509"/>
    </location>
</feature>
<evidence type="ECO:0000256" key="14">
    <source>
        <dbReference type="ARBA" id="ARBA00022825"/>
    </source>
</evidence>
<dbReference type="PROSITE" id="PS50240">
    <property type="entry name" value="TRYPSIN_DOM"/>
    <property type="match status" value="1"/>
</dbReference>
<dbReference type="SMART" id="SM00069">
    <property type="entry name" value="GLA"/>
    <property type="match status" value="1"/>
</dbReference>
<evidence type="ECO:0000256" key="26">
    <source>
        <dbReference type="SAM" id="MobiDB-lite"/>
    </source>
</evidence>
<evidence type="ECO:0000256" key="7">
    <source>
        <dbReference type="ARBA" id="ARBA00022525"/>
    </source>
</evidence>
<dbReference type="PROSITE" id="PS00135">
    <property type="entry name" value="TRYPSIN_SER"/>
    <property type="match status" value="1"/>
</dbReference>
<dbReference type="CTD" id="359826"/>
<dbReference type="SMART" id="SM00179">
    <property type="entry name" value="EGF_CA"/>
    <property type="match status" value="1"/>
</dbReference>
<dbReference type="InParanoid" id="A0A3P8ZF06"/>
<dbReference type="InterPro" id="IPR033116">
    <property type="entry name" value="TRYPSIN_SER"/>
</dbReference>
<evidence type="ECO:0000259" key="30">
    <source>
        <dbReference type="PROSITE" id="PS50998"/>
    </source>
</evidence>
<evidence type="ECO:0000259" key="29">
    <source>
        <dbReference type="PROSITE" id="PS50240"/>
    </source>
</evidence>
<evidence type="ECO:0000256" key="15">
    <source>
        <dbReference type="ARBA" id="ARBA00022837"/>
    </source>
</evidence>
<keyword evidence="19 24" id="KW-1015">Disulfide bond</keyword>
<evidence type="ECO:0000256" key="10">
    <source>
        <dbReference type="ARBA" id="ARBA00022670"/>
    </source>
</evidence>
<keyword evidence="21" id="KW-0379">Hydroxylation</keyword>
<dbReference type="FunFam" id="4.10.740.10:FF:000001">
    <property type="entry name" value="vitamin K-dependent protein S"/>
    <property type="match status" value="1"/>
</dbReference>
<dbReference type="KEGG" id="els:105029672"/>
<keyword evidence="14 25" id="KW-0720">Serine protease</keyword>
<dbReference type="PRINTS" id="PR00010">
    <property type="entry name" value="EGFBLOOD"/>
</dbReference>
<dbReference type="Proteomes" id="UP000265140">
    <property type="component" value="Chromosome 4"/>
</dbReference>
<dbReference type="CDD" id="cd00190">
    <property type="entry name" value="Tryp_SPc"/>
    <property type="match status" value="1"/>
</dbReference>
<dbReference type="Ensembl" id="ENSELUT00000016342.3">
    <property type="protein sequence ID" value="ENSELUP00000027280.1"/>
    <property type="gene ID" value="ENSELUG00000003447.3"/>
</dbReference>
<feature type="domain" description="Peptidase S1" evidence="29">
    <location>
        <begin position="266"/>
        <end position="503"/>
    </location>
</feature>
<keyword evidence="10 25" id="KW-0645">Protease</keyword>
<dbReference type="GO" id="GO:0006508">
    <property type="term" value="P:proteolysis"/>
    <property type="evidence" value="ECO:0007669"/>
    <property type="project" value="UniProtKB-KW"/>
</dbReference>
<dbReference type="OrthoDB" id="8909918at2759"/>
<dbReference type="CDD" id="cd00054">
    <property type="entry name" value="EGF_CA"/>
    <property type="match status" value="1"/>
</dbReference>
<evidence type="ECO:0000256" key="18">
    <source>
        <dbReference type="ARBA" id="ARBA00023145"/>
    </source>
</evidence>
<keyword evidence="13 25" id="KW-0378">Hydrolase</keyword>
<evidence type="ECO:0000256" key="1">
    <source>
        <dbReference type="ARBA" id="ARBA00001368"/>
    </source>
</evidence>
<dbReference type="GO" id="GO:0005509">
    <property type="term" value="F:calcium ion binding"/>
    <property type="evidence" value="ECO:0007669"/>
    <property type="project" value="InterPro"/>
</dbReference>
<evidence type="ECO:0000256" key="16">
    <source>
        <dbReference type="ARBA" id="ARBA00022842"/>
    </source>
</evidence>
<feature type="signal peptide" evidence="27">
    <location>
        <begin position="1"/>
        <end position="21"/>
    </location>
</feature>
<dbReference type="InterPro" id="IPR001881">
    <property type="entry name" value="EGF-like_Ca-bd_dom"/>
</dbReference>
<dbReference type="SMART" id="SM00020">
    <property type="entry name" value="Tryp_SPc"/>
    <property type="match status" value="1"/>
</dbReference>
<evidence type="ECO:0000259" key="28">
    <source>
        <dbReference type="PROSITE" id="PS50026"/>
    </source>
</evidence>
<evidence type="ECO:0000313" key="32">
    <source>
        <dbReference type="Proteomes" id="UP000265140"/>
    </source>
</evidence>
<evidence type="ECO:0000256" key="4">
    <source>
        <dbReference type="ARBA" id="ARBA00012066"/>
    </source>
</evidence>
<dbReference type="FunFam" id="2.10.25.10:FF:000162">
    <property type="entry name" value="Coagulation factor X (Predicted)"/>
    <property type="match status" value="1"/>
</dbReference>
<keyword evidence="32" id="KW-1185">Reference proteome</keyword>
<evidence type="ECO:0000256" key="13">
    <source>
        <dbReference type="ARBA" id="ARBA00022801"/>
    </source>
</evidence>
<dbReference type="InterPro" id="IPR035972">
    <property type="entry name" value="GLA-like_dom_SF"/>
</dbReference>
<evidence type="ECO:0000256" key="3">
    <source>
        <dbReference type="ARBA" id="ARBA00004613"/>
    </source>
</evidence>
<keyword evidence="7" id="KW-0964">Secreted</keyword>
<protein>
    <recommendedName>
        <fullName evidence="5">Coagulation factor IX</fullName>
        <ecNumber evidence="4">3.4.21.22</ecNumber>
    </recommendedName>
    <alternativeName>
        <fullName evidence="22">Christmas factor</fullName>
    </alternativeName>
</protein>
<keyword evidence="9" id="KW-0597">Phosphoprotein</keyword>
<dbReference type="InterPro" id="IPR000294">
    <property type="entry name" value="GLA_domain"/>
</dbReference>
<reference evidence="31" key="3">
    <citation type="submission" date="2025-08" db="UniProtKB">
        <authorList>
            <consortium name="Ensembl"/>
        </authorList>
    </citation>
    <scope>IDENTIFICATION</scope>
</reference>
<dbReference type="Pfam" id="PF00594">
    <property type="entry name" value="Gla"/>
    <property type="match status" value="1"/>
</dbReference>
<dbReference type="Pfam" id="PF00089">
    <property type="entry name" value="Trypsin"/>
    <property type="match status" value="1"/>
</dbReference>
<comment type="subcellular location">
    <subcellularLocation>
        <location evidence="3">Secreted</location>
    </subcellularLocation>
</comment>
<evidence type="ECO:0000256" key="19">
    <source>
        <dbReference type="ARBA" id="ARBA00023157"/>
    </source>
</evidence>
<dbReference type="InterPro" id="IPR001314">
    <property type="entry name" value="Peptidase_S1A"/>
</dbReference>
<evidence type="ECO:0000256" key="21">
    <source>
        <dbReference type="ARBA" id="ARBA00023278"/>
    </source>
</evidence>
<dbReference type="PROSITE" id="PS50998">
    <property type="entry name" value="GLA_2"/>
    <property type="match status" value="1"/>
</dbReference>
<keyword evidence="27" id="KW-0732">Signal</keyword>
<keyword evidence="16" id="KW-0460">Magnesium</keyword>
<sequence>MATVYPVVLCVILLNSQLAWGEPVFLPGREANGVLRRQRRHNTGAFEELLKGNLERECLEERCSFEEAREVFEHDEKTMEFWVGYVDGDQCKSKPCLNKGSCKDQIGSYTCTCPTGFTGTNCEIVTSRQCEVNNGQCRHFCESAGSGGAQCSCAEGYKLAPDGVKCQPEVENPCGRVWMMDTLKKRSLLPLQDTTSEGNASRTTSRNQTQIPALASTTNTTAALRPANPNATNRISATRSRLPVWVQNPDPTGKPALDENSSRKRIVGGNTVTPGEIPWQVALVQRPSGQLFCGGSILSELWVVTAAHCLLDGREGTFFIRVGEHNINVKDGTERDHEVAKHVRHPLYDARLNRHNHDIALLRLRVRIAYSPRVRPICLGPKDFTEDLMKEESPATVSGWGKIRFQGAPSHTLQKVEVPFKDRMECKGSNRLPITKYMFCAGYAKVAKDSCQGDSGGPHVNRYYDTWFLTGIVSWGEECAKEGRFGVYTRVSQYYTWIHQVMSAAKDTL</sequence>
<dbReference type="GeneID" id="105029672"/>
<dbReference type="GO" id="GO:0007596">
    <property type="term" value="P:blood coagulation"/>
    <property type="evidence" value="ECO:0007669"/>
    <property type="project" value="UniProtKB-KW"/>
</dbReference>
<dbReference type="PROSITE" id="PS01187">
    <property type="entry name" value="EGF_CA"/>
    <property type="match status" value="1"/>
</dbReference>
<dbReference type="GeneTree" id="ENSGT00940000166780"/>
<evidence type="ECO:0000256" key="27">
    <source>
        <dbReference type="SAM" id="SignalP"/>
    </source>
</evidence>
<feature type="active site" description="Charge relay system" evidence="23">
    <location>
        <position position="455"/>
    </location>
</feature>
<evidence type="ECO:0000256" key="8">
    <source>
        <dbReference type="ARBA" id="ARBA00022536"/>
    </source>
</evidence>
<dbReference type="RefSeq" id="XP_010901464.1">
    <property type="nucleotide sequence ID" value="XM_010903162.4"/>
</dbReference>
<feature type="domain" description="EGF-like" evidence="28">
    <location>
        <begin position="87"/>
        <end position="123"/>
    </location>
</feature>
<evidence type="ECO:0000256" key="24">
    <source>
        <dbReference type="PROSITE-ProRule" id="PRU00076"/>
    </source>
</evidence>
<dbReference type="GO" id="GO:0005615">
    <property type="term" value="C:extracellular space"/>
    <property type="evidence" value="ECO:0007669"/>
    <property type="project" value="TreeGrafter"/>
</dbReference>
<dbReference type="PROSITE" id="PS50026">
    <property type="entry name" value="EGF_3"/>
    <property type="match status" value="1"/>
</dbReference>
<comment type="function">
    <text evidence="2">Factor IX is a vitamin K-dependent plasma protein that participates in the intrinsic pathway of blood coagulation by converting factor X to its active form in the presence of Ca(2+) ions, phospholipids, and factor VIIIa.</text>
</comment>
<evidence type="ECO:0000256" key="25">
    <source>
        <dbReference type="RuleBase" id="RU363034"/>
    </source>
</evidence>
<feature type="compositionally biased region" description="Polar residues" evidence="26">
    <location>
        <begin position="192"/>
        <end position="211"/>
    </location>
</feature>
<reference evidence="32" key="1">
    <citation type="journal article" date="2014" name="PLoS ONE">
        <title>The genome and linkage map of the northern pike (Esox lucius): conserved synteny revealed between the salmonid sister group and the Neoteleostei.</title>
        <authorList>
            <person name="Rondeau E.B."/>
            <person name="Minkley D.R."/>
            <person name="Leong J.S."/>
            <person name="Messmer A.M."/>
            <person name="Jantzen J.R."/>
            <person name="von Schalburg K.R."/>
            <person name="Lemon C."/>
            <person name="Bird N.H."/>
            <person name="Koop B.F."/>
        </authorList>
    </citation>
    <scope>NUCLEOTIDE SEQUENCE</scope>
</reference>
<name>A0A3P8ZF06_ESOLU</name>
<dbReference type="PROSITE" id="PS01186">
    <property type="entry name" value="EGF_2"/>
    <property type="match status" value="1"/>
</dbReference>
<dbReference type="SUPFAM" id="SSF57630">
    <property type="entry name" value="GLA-domain"/>
    <property type="match status" value="1"/>
</dbReference>
<dbReference type="STRING" id="8010.ENSELUP00000027280"/>
<dbReference type="AlphaFoldDB" id="A0A3P8ZF06"/>
<dbReference type="PANTHER" id="PTHR24278:SF31">
    <property type="entry name" value="COAGULATION FACTOR IX"/>
    <property type="match status" value="1"/>
</dbReference>
<dbReference type="FunFam" id="2.40.10.10:FF:000013">
    <property type="entry name" value="Coagulation factor X"/>
    <property type="match status" value="1"/>
</dbReference>
<dbReference type="SUPFAM" id="SSF50494">
    <property type="entry name" value="Trypsin-like serine proteases"/>
    <property type="match status" value="1"/>
</dbReference>
<evidence type="ECO:0000256" key="22">
    <source>
        <dbReference type="ARBA" id="ARBA00031357"/>
    </source>
</evidence>
<evidence type="ECO:0000256" key="17">
    <source>
        <dbReference type="ARBA" id="ARBA00023084"/>
    </source>
</evidence>
<dbReference type="Gene3D" id="2.10.25.10">
    <property type="entry name" value="Laminin"/>
    <property type="match status" value="2"/>
</dbReference>
<dbReference type="PROSITE" id="PS00011">
    <property type="entry name" value="GLA_1"/>
    <property type="match status" value="1"/>
</dbReference>
<keyword evidence="17" id="KW-0094">Blood coagulation</keyword>
<evidence type="ECO:0000256" key="6">
    <source>
        <dbReference type="ARBA" id="ARBA00022479"/>
    </source>
</evidence>
<proteinExistence type="predicted"/>
<dbReference type="SMART" id="SM00181">
    <property type="entry name" value="EGF"/>
    <property type="match status" value="2"/>
</dbReference>
<dbReference type="InterPro" id="IPR009003">
    <property type="entry name" value="Peptidase_S1_PA"/>
</dbReference>
<dbReference type="GO" id="GO:0004252">
    <property type="term" value="F:serine-type endopeptidase activity"/>
    <property type="evidence" value="ECO:0007669"/>
    <property type="project" value="UniProtKB-EC"/>
</dbReference>
<reference evidence="31" key="2">
    <citation type="submission" date="2020-02" db="EMBL/GenBank/DDBJ databases">
        <title>Esox lucius (northern pike) genome, fEsoLuc1, primary haplotype.</title>
        <authorList>
            <person name="Myers G."/>
            <person name="Karagic N."/>
            <person name="Meyer A."/>
            <person name="Pippel M."/>
            <person name="Reichard M."/>
            <person name="Winkler S."/>
            <person name="Tracey A."/>
            <person name="Sims Y."/>
            <person name="Howe K."/>
            <person name="Rhie A."/>
            <person name="Formenti G."/>
            <person name="Durbin R."/>
            <person name="Fedrigo O."/>
            <person name="Jarvis E.D."/>
        </authorList>
    </citation>
    <scope>NUCLEOTIDE SEQUENCE [LARGE SCALE GENOMIC DNA]</scope>
</reference>
<dbReference type="InterPro" id="IPR012224">
    <property type="entry name" value="Pept_S1A_FX"/>
</dbReference>
<dbReference type="Bgee" id="ENSELUG00000003447">
    <property type="expression patterns" value="Expressed in liver and 11 other cell types or tissues"/>
</dbReference>
<dbReference type="Gene3D" id="4.10.740.10">
    <property type="entry name" value="Coagulation Factor IX"/>
    <property type="match status" value="1"/>
</dbReference>
<dbReference type="InterPro" id="IPR018097">
    <property type="entry name" value="EGF_Ca-bd_CS"/>
</dbReference>
<feature type="compositionally biased region" description="Polar residues" evidence="26">
    <location>
        <begin position="229"/>
        <end position="239"/>
    </location>
</feature>
<evidence type="ECO:0000256" key="2">
    <source>
        <dbReference type="ARBA" id="ARBA00002741"/>
    </source>
</evidence>
<dbReference type="PROSITE" id="PS00134">
    <property type="entry name" value="TRYPSIN_HIS"/>
    <property type="match status" value="1"/>
</dbReference>
<comment type="catalytic activity">
    <reaction evidence="1">
        <text>Selective cleavage of Arg-|-Ile bond in factor X to form factor Xa.</text>
        <dbReference type="EC" id="3.4.21.22"/>
    </reaction>
</comment>